<keyword evidence="3" id="KW-1185">Reference proteome</keyword>
<gene>
    <name evidence="2" type="ORF">GDO81_015950</name>
</gene>
<keyword evidence="1" id="KW-0472">Membrane</keyword>
<name>A0AAV7APH1_ENGPU</name>
<evidence type="ECO:0000313" key="3">
    <source>
        <dbReference type="Proteomes" id="UP000824782"/>
    </source>
</evidence>
<keyword evidence="1" id="KW-1133">Transmembrane helix</keyword>
<dbReference type="EMBL" id="WNYA01000007">
    <property type="protein sequence ID" value="KAG8563126.1"/>
    <property type="molecule type" value="Genomic_DNA"/>
</dbReference>
<proteinExistence type="predicted"/>
<keyword evidence="1" id="KW-0812">Transmembrane</keyword>
<organism evidence="2 3">
    <name type="scientific">Engystomops pustulosus</name>
    <name type="common">Tungara frog</name>
    <name type="synonym">Physalaemus pustulosus</name>
    <dbReference type="NCBI Taxonomy" id="76066"/>
    <lineage>
        <taxon>Eukaryota</taxon>
        <taxon>Metazoa</taxon>
        <taxon>Chordata</taxon>
        <taxon>Craniata</taxon>
        <taxon>Vertebrata</taxon>
        <taxon>Euteleostomi</taxon>
        <taxon>Amphibia</taxon>
        <taxon>Batrachia</taxon>
        <taxon>Anura</taxon>
        <taxon>Neobatrachia</taxon>
        <taxon>Hyloidea</taxon>
        <taxon>Leptodactylidae</taxon>
        <taxon>Leiuperinae</taxon>
        <taxon>Engystomops</taxon>
    </lineage>
</organism>
<reference evidence="2" key="1">
    <citation type="thesis" date="2020" institute="ProQuest LLC" country="789 East Eisenhower Parkway, Ann Arbor, MI, USA">
        <title>Comparative Genomics and Chromosome Evolution.</title>
        <authorList>
            <person name="Mudd A.B."/>
        </authorList>
    </citation>
    <scope>NUCLEOTIDE SEQUENCE</scope>
    <source>
        <strain evidence="2">237g6f4</strain>
        <tissue evidence="2">Blood</tissue>
    </source>
</reference>
<feature type="transmembrane region" description="Helical" evidence="1">
    <location>
        <begin position="13"/>
        <end position="37"/>
    </location>
</feature>
<accession>A0AAV7APH1</accession>
<sequence>MIKFCLPAASTRLWHVVLLDMLYNCIQTARFSAFYSVKAKNLKLYIRKMKHSKSTQSLHRISHYLLPLSYVLGLIIILVLSTLH</sequence>
<feature type="transmembrane region" description="Helical" evidence="1">
    <location>
        <begin position="58"/>
        <end position="80"/>
    </location>
</feature>
<protein>
    <submittedName>
        <fullName evidence="2">Uncharacterized protein</fullName>
    </submittedName>
</protein>
<evidence type="ECO:0000256" key="1">
    <source>
        <dbReference type="SAM" id="Phobius"/>
    </source>
</evidence>
<dbReference type="Proteomes" id="UP000824782">
    <property type="component" value="Unassembled WGS sequence"/>
</dbReference>
<dbReference type="AlphaFoldDB" id="A0AAV7APH1"/>
<comment type="caution">
    <text evidence="2">The sequence shown here is derived from an EMBL/GenBank/DDBJ whole genome shotgun (WGS) entry which is preliminary data.</text>
</comment>
<evidence type="ECO:0000313" key="2">
    <source>
        <dbReference type="EMBL" id="KAG8563126.1"/>
    </source>
</evidence>